<keyword evidence="2" id="KW-1185">Reference proteome</keyword>
<proteinExistence type="predicted"/>
<accession>A0A194VF71</accession>
<evidence type="ECO:0000313" key="1">
    <source>
        <dbReference type="EMBL" id="KUI62650.1"/>
    </source>
</evidence>
<gene>
    <name evidence="1" type="ORF">VP1G_11414</name>
</gene>
<sequence length="248" mass="26829">MHPISKLGRLLVIRQLALHPDGITVRRVRYRTVDGTVTPALEPEISLPRPRCVPVEEHLRPQEALGERLGLGDGLALVLLEEPRREALLVGTRALADGVRDGFVEALEARLRQPLVLDRLQLLASLLTHDVRLCPDSNQAVDVLTDGHEHLAGHVSALLGPGRLVLDVDAGSTLLDEQLGQLHDGRQATVASVTIGDDGAEVVDVGQARPLGLRCRQTLVPLLPVVEELRHEEVGYLVGDGGLKHQAV</sequence>
<protein>
    <submittedName>
        <fullName evidence="1">Uncharacterized protein</fullName>
    </submittedName>
</protein>
<dbReference type="EMBL" id="KN714825">
    <property type="protein sequence ID" value="KUI62650.1"/>
    <property type="molecule type" value="Genomic_DNA"/>
</dbReference>
<evidence type="ECO:0000313" key="2">
    <source>
        <dbReference type="Proteomes" id="UP000078576"/>
    </source>
</evidence>
<dbReference type="Proteomes" id="UP000078576">
    <property type="component" value="Unassembled WGS sequence"/>
</dbReference>
<organism evidence="1 2">
    <name type="scientific">Cytospora mali</name>
    <name type="common">Apple Valsa canker fungus</name>
    <name type="synonym">Valsa mali</name>
    <dbReference type="NCBI Taxonomy" id="578113"/>
    <lineage>
        <taxon>Eukaryota</taxon>
        <taxon>Fungi</taxon>
        <taxon>Dikarya</taxon>
        <taxon>Ascomycota</taxon>
        <taxon>Pezizomycotina</taxon>
        <taxon>Sordariomycetes</taxon>
        <taxon>Sordariomycetidae</taxon>
        <taxon>Diaporthales</taxon>
        <taxon>Cytosporaceae</taxon>
        <taxon>Cytospora</taxon>
    </lineage>
</organism>
<name>A0A194VF71_CYTMA</name>
<reference evidence="2" key="1">
    <citation type="submission" date="2014-12" db="EMBL/GenBank/DDBJ databases">
        <title>Genome Sequence of Valsa Canker Pathogens Uncovers a Specific Adaption of Colonization on Woody Bark.</title>
        <authorList>
            <person name="Yin Z."/>
            <person name="Liu H."/>
            <person name="Gao X."/>
            <person name="Li Z."/>
            <person name="Song N."/>
            <person name="Ke X."/>
            <person name="Dai Q."/>
            <person name="Wu Y."/>
            <person name="Sun Y."/>
            <person name="Xu J.-R."/>
            <person name="Kang Z.K."/>
            <person name="Wang L."/>
            <person name="Huang L."/>
        </authorList>
    </citation>
    <scope>NUCLEOTIDE SEQUENCE [LARGE SCALE GENOMIC DNA]</scope>
    <source>
        <strain evidence="2">SXYL134</strain>
    </source>
</reference>
<dbReference type="AlphaFoldDB" id="A0A194VF71"/>